<evidence type="ECO:0000313" key="1">
    <source>
        <dbReference type="EMBL" id="CCI39579.1"/>
    </source>
</evidence>
<accession>A0A024FYB2</accession>
<evidence type="ECO:0000313" key="2">
    <source>
        <dbReference type="Proteomes" id="UP000053237"/>
    </source>
</evidence>
<dbReference type="STRING" id="65357.A0A024FYB2"/>
<comment type="caution">
    <text evidence="1">The sequence shown here is derived from an EMBL/GenBank/DDBJ whole genome shotgun (WGS) entry which is preliminary data.</text>
</comment>
<name>A0A024FYB2_9STRA</name>
<reference evidence="1 2" key="1">
    <citation type="submission" date="2012-05" db="EMBL/GenBank/DDBJ databases">
        <title>Recombination and specialization in a pathogen metapopulation.</title>
        <authorList>
            <person name="Gardiner A."/>
            <person name="Kemen E."/>
            <person name="Schultz-Larsen T."/>
            <person name="MacLean D."/>
            <person name="Van Oosterhout C."/>
            <person name="Jones J.D.G."/>
        </authorList>
    </citation>
    <scope>NUCLEOTIDE SEQUENCE [LARGE SCALE GENOMIC DNA]</scope>
    <source>
        <strain evidence="1 2">Ac Nc2</strain>
    </source>
</reference>
<dbReference type="EMBL" id="CAIX01000002">
    <property type="protein sequence ID" value="CCI39579.1"/>
    <property type="molecule type" value="Genomic_DNA"/>
</dbReference>
<sequence length="544" mass="62795">MSIPPLITRVELHHTNMRSDVFRSANHAPCRQLKHLEKSMFRANTVDISDLKQKEASVFHEDTVSEPYLSFDSNMDKLRALPQKKSEKNFANFTGTAFKLVAPTNTIEWADVALLNLQQIFHDGEAHKLAPFHGYCLYGDVLAQDTSQTYFVIREEELKAFQACQLLLQYISHSIQHLGDHEKHYARQARILIEKRSELHKKHHHLKSQKKVLGRELGEMKNLARFYENLAGKTPKRADIAPKDLERMEGTVKRPNEVDEGCLVGNHDPSEVKIAQNRSCNIKLDEKGSKLMAKEETRDRFVQVDRLRDDASSNHEMLFRRKSFPPTSHTKEERLAKSLYKIARYMVPWITKLREKRRRTQFAAANIIRQHIKKLLHFQKELRRTQAEQKKMAFEDSVSGQLSIIVNTAGGTGRCHEDRVKHNSGSETPKHAITDAESLLVLFHKVRSILIELNINGVSYERVFKKWDTSNDDELDRAEFRAGIYQISGYKVKRRLVRALIGLIRQNAGRSSPIPLRISVEEFQLGLHLRQDTKNSEQVIECDS</sequence>
<organism evidence="1 2">
    <name type="scientific">Albugo candida</name>
    <dbReference type="NCBI Taxonomy" id="65357"/>
    <lineage>
        <taxon>Eukaryota</taxon>
        <taxon>Sar</taxon>
        <taxon>Stramenopiles</taxon>
        <taxon>Oomycota</taxon>
        <taxon>Peronosporomycetes</taxon>
        <taxon>Albuginales</taxon>
        <taxon>Albuginaceae</taxon>
        <taxon>Albugo</taxon>
    </lineage>
</organism>
<dbReference type="InterPro" id="IPR018247">
    <property type="entry name" value="EF_Hand_1_Ca_BS"/>
</dbReference>
<dbReference type="Proteomes" id="UP000053237">
    <property type="component" value="Unassembled WGS sequence"/>
</dbReference>
<keyword evidence="2" id="KW-1185">Reference proteome</keyword>
<proteinExistence type="predicted"/>
<dbReference type="PROSITE" id="PS00018">
    <property type="entry name" value="EF_HAND_1"/>
    <property type="match status" value="1"/>
</dbReference>
<protein>
    <submittedName>
        <fullName evidence="1">Uncharacterized protein</fullName>
    </submittedName>
</protein>
<gene>
    <name evidence="1" type="ORF">BN9_003620</name>
</gene>
<dbReference type="InParanoid" id="A0A024FYB2"/>
<dbReference type="AlphaFoldDB" id="A0A024FYB2"/>